<comment type="caution">
    <text evidence="1">The sequence shown here is derived from an EMBL/GenBank/DDBJ whole genome shotgun (WGS) entry which is preliminary data.</text>
</comment>
<proteinExistence type="predicted"/>
<reference evidence="1 2" key="1">
    <citation type="submission" date="2023-10" db="EMBL/GenBank/DDBJ databases">
        <title>Virgibacillus soli CC-YMP-6 genome.</title>
        <authorList>
            <person name="Miliotis G."/>
            <person name="Sengupta P."/>
            <person name="Hameed A."/>
            <person name="Chuvochina M."/>
            <person name="Mcdonagh F."/>
            <person name="Simpson A.C."/>
            <person name="Singh N.K."/>
            <person name="Rekha P.D."/>
            <person name="Raman K."/>
            <person name="Hugenholtz P."/>
            <person name="Venkateswaran K."/>
        </authorList>
    </citation>
    <scope>NUCLEOTIDE SEQUENCE [LARGE SCALE GENOMIC DNA]</scope>
    <source>
        <strain evidence="1 2">CC-YMP-6</strain>
    </source>
</reference>
<accession>A0ABU5CVE7</accession>
<evidence type="ECO:0000313" key="2">
    <source>
        <dbReference type="Proteomes" id="UP001275315"/>
    </source>
</evidence>
<keyword evidence="1" id="KW-0946">Virion</keyword>
<dbReference type="Proteomes" id="UP001275315">
    <property type="component" value="Unassembled WGS sequence"/>
</dbReference>
<dbReference type="InterPro" id="IPR019593">
    <property type="entry name" value="Spore_coat_protein_Z/Y"/>
</dbReference>
<keyword evidence="1" id="KW-0167">Capsid protein</keyword>
<evidence type="ECO:0000313" key="1">
    <source>
        <dbReference type="EMBL" id="MDY0410347.1"/>
    </source>
</evidence>
<dbReference type="Pfam" id="PF10612">
    <property type="entry name" value="Spore-coat_CotZ"/>
    <property type="match status" value="1"/>
</dbReference>
<sequence>MFETTHFYKETKGKPIEKDCVCQTITRIYQAQKKASGIDCLSSCEQAIHQLKGHQHNRKHTTIPFMLYSDCGKPFISSGVYKCRHLHTKKEHYECITSPIFRVKYIDEDSCCATLELLLPVRSDGSLVCKKAESICAYFPTTDPATDFIATHLCITVNLHNFSAVFCLDPITPLPAMK</sequence>
<gene>
    <name evidence="1" type="ORF">RWD45_19595</name>
</gene>
<dbReference type="EMBL" id="JAWDIQ010000003">
    <property type="protein sequence ID" value="MDY0410347.1"/>
    <property type="molecule type" value="Genomic_DNA"/>
</dbReference>
<organism evidence="1 2">
    <name type="scientific">Paracerasibacillus soli</name>
    <dbReference type="NCBI Taxonomy" id="480284"/>
    <lineage>
        <taxon>Bacteria</taxon>
        <taxon>Bacillati</taxon>
        <taxon>Bacillota</taxon>
        <taxon>Bacilli</taxon>
        <taxon>Bacillales</taxon>
        <taxon>Bacillaceae</taxon>
        <taxon>Paracerasibacillus</taxon>
    </lineage>
</organism>
<protein>
    <submittedName>
        <fullName evidence="1">CotY/CotZ family spore coat protein</fullName>
    </submittedName>
</protein>
<keyword evidence="2" id="KW-1185">Reference proteome</keyword>
<name>A0ABU5CVE7_9BACI</name>
<dbReference type="RefSeq" id="WP_320381225.1">
    <property type="nucleotide sequence ID" value="NZ_JAWDIQ010000003.1"/>
</dbReference>